<keyword evidence="4" id="KW-1185">Reference proteome</keyword>
<dbReference type="OrthoDB" id="9811523at2"/>
<dbReference type="GO" id="GO:0016747">
    <property type="term" value="F:acyltransferase activity, transferring groups other than amino-acyl groups"/>
    <property type="evidence" value="ECO:0007669"/>
    <property type="project" value="InterPro"/>
</dbReference>
<evidence type="ECO:0000313" key="3">
    <source>
        <dbReference type="EMBL" id="SEI70439.1"/>
    </source>
</evidence>
<dbReference type="PANTHER" id="PTHR43415:SF5">
    <property type="entry name" value="ACETYLTRANSFERASE"/>
    <property type="match status" value="1"/>
</dbReference>
<reference evidence="3 5" key="2">
    <citation type="submission" date="2016-10" db="EMBL/GenBank/DDBJ databases">
        <authorList>
            <person name="de Groot N.N."/>
        </authorList>
    </citation>
    <scope>NUCLEOTIDE SEQUENCE [LARGE SCALE GENOMIC DNA]</scope>
    <source>
        <strain evidence="3 5">DSM 23048</strain>
    </source>
</reference>
<evidence type="ECO:0000313" key="4">
    <source>
        <dbReference type="Proteomes" id="UP000076630"/>
    </source>
</evidence>
<evidence type="ECO:0000259" key="1">
    <source>
        <dbReference type="PROSITE" id="PS51186"/>
    </source>
</evidence>
<dbReference type="PROSITE" id="PS51186">
    <property type="entry name" value="GNAT"/>
    <property type="match status" value="1"/>
</dbReference>
<sequence length="164" mass="18973">MIKLETFTTNDTPVMINWNFSADELFQFGGDAFTHPLQEEQIVDFLKTENSMFFKAIDTESDVVIGVGEIVLMEDNIAKLARIVIGDRNSRGKGYGQRMMTVFVQYATEILKREKVILNVFEWNIGAIKCYKKIGFTFVNTPPRSFELPNGEIWYSKQMDYTRE</sequence>
<dbReference type="EMBL" id="FNYS01000003">
    <property type="protein sequence ID" value="SEI70439.1"/>
    <property type="molecule type" value="Genomic_DNA"/>
</dbReference>
<gene>
    <name evidence="2" type="ORF">AV926_13390</name>
    <name evidence="3" type="ORF">SAMN04488018_103151</name>
</gene>
<accession>A0A165R2I4</accession>
<name>A0A165R2I4_9FLAO</name>
<keyword evidence="3" id="KW-0808">Transferase</keyword>
<evidence type="ECO:0000313" key="2">
    <source>
        <dbReference type="EMBL" id="KZE78032.1"/>
    </source>
</evidence>
<reference evidence="2 4" key="1">
    <citation type="submission" date="2016-01" db="EMBL/GenBank/DDBJ databases">
        <title>Whole genome sequencing of Myroides marinus L41.</title>
        <authorList>
            <person name="Hong K.W."/>
        </authorList>
    </citation>
    <scope>NUCLEOTIDE SEQUENCE [LARGE SCALE GENOMIC DNA]</scope>
    <source>
        <strain evidence="2 4">L41</strain>
    </source>
</reference>
<evidence type="ECO:0000313" key="5">
    <source>
        <dbReference type="Proteomes" id="UP000183077"/>
    </source>
</evidence>
<dbReference type="Proteomes" id="UP000183077">
    <property type="component" value="Unassembled WGS sequence"/>
</dbReference>
<dbReference type="RefSeq" id="WP_038987325.1">
    <property type="nucleotide sequence ID" value="NZ_FNYS01000003.1"/>
</dbReference>
<organism evidence="2 4">
    <name type="scientific">Myroides marinus</name>
    <dbReference type="NCBI Taxonomy" id="703342"/>
    <lineage>
        <taxon>Bacteria</taxon>
        <taxon>Pseudomonadati</taxon>
        <taxon>Bacteroidota</taxon>
        <taxon>Flavobacteriia</taxon>
        <taxon>Flavobacteriales</taxon>
        <taxon>Flavobacteriaceae</taxon>
        <taxon>Myroides</taxon>
    </lineage>
</organism>
<dbReference type="PANTHER" id="PTHR43415">
    <property type="entry name" value="SPERMIDINE N(1)-ACETYLTRANSFERASE"/>
    <property type="match status" value="1"/>
</dbReference>
<dbReference type="SUPFAM" id="SSF55729">
    <property type="entry name" value="Acyl-CoA N-acyltransferases (Nat)"/>
    <property type="match status" value="1"/>
</dbReference>
<proteinExistence type="predicted"/>
<dbReference type="EMBL" id="LQNU01000066">
    <property type="protein sequence ID" value="KZE78032.1"/>
    <property type="molecule type" value="Genomic_DNA"/>
</dbReference>
<dbReference type="InterPro" id="IPR000182">
    <property type="entry name" value="GNAT_dom"/>
</dbReference>
<dbReference type="AlphaFoldDB" id="A0A165R2I4"/>
<dbReference type="GeneID" id="82256277"/>
<protein>
    <submittedName>
        <fullName evidence="3">Protein N-acetyltransferase, RimJ/RimL family</fullName>
    </submittedName>
</protein>
<dbReference type="Proteomes" id="UP000076630">
    <property type="component" value="Unassembled WGS sequence"/>
</dbReference>
<feature type="domain" description="N-acetyltransferase" evidence="1">
    <location>
        <begin position="2"/>
        <end position="160"/>
    </location>
</feature>
<dbReference type="Pfam" id="PF13302">
    <property type="entry name" value="Acetyltransf_3"/>
    <property type="match status" value="1"/>
</dbReference>
<dbReference type="Gene3D" id="3.40.630.30">
    <property type="match status" value="1"/>
</dbReference>
<dbReference type="InterPro" id="IPR016181">
    <property type="entry name" value="Acyl_CoA_acyltransferase"/>
</dbReference>